<evidence type="ECO:0000256" key="7">
    <source>
        <dbReference type="ARBA" id="ARBA00024041"/>
    </source>
</evidence>
<dbReference type="KEGG" id="acan:ACA1_020830"/>
<dbReference type="PIRSF" id="PIRSF006060">
    <property type="entry name" value="AA_transporter"/>
    <property type="match status" value="1"/>
</dbReference>
<dbReference type="GO" id="GO:0005886">
    <property type="term" value="C:plasma membrane"/>
    <property type="evidence" value="ECO:0007669"/>
    <property type="project" value="UniProtKB-SubCell"/>
</dbReference>
<dbReference type="InterPro" id="IPR002293">
    <property type="entry name" value="AA/rel_permease1"/>
</dbReference>
<evidence type="ECO:0000256" key="2">
    <source>
        <dbReference type="ARBA" id="ARBA00022448"/>
    </source>
</evidence>
<dbReference type="Gene3D" id="1.20.1740.10">
    <property type="entry name" value="Amino acid/polyamine transporter I"/>
    <property type="match status" value="1"/>
</dbReference>
<dbReference type="RefSeq" id="XP_004338456.1">
    <property type="nucleotide sequence ID" value="XM_004338408.1"/>
</dbReference>
<evidence type="ECO:0000256" key="3">
    <source>
        <dbReference type="ARBA" id="ARBA00022475"/>
    </source>
</evidence>
<dbReference type="EMBL" id="KB007994">
    <property type="protein sequence ID" value="ELR16443.1"/>
    <property type="molecule type" value="Genomic_DNA"/>
</dbReference>
<evidence type="ECO:0000256" key="8">
    <source>
        <dbReference type="SAM" id="MobiDB-lite"/>
    </source>
</evidence>
<protein>
    <submittedName>
        <fullName evidence="10">Amino acid permease, putative</fullName>
    </submittedName>
</protein>
<feature type="transmembrane region" description="Helical" evidence="9">
    <location>
        <begin position="231"/>
        <end position="250"/>
    </location>
</feature>
<name>L8GUZ6_ACACF</name>
<dbReference type="STRING" id="1257118.L8GUZ6"/>
<evidence type="ECO:0000256" key="1">
    <source>
        <dbReference type="ARBA" id="ARBA00004651"/>
    </source>
</evidence>
<evidence type="ECO:0000256" key="9">
    <source>
        <dbReference type="SAM" id="Phobius"/>
    </source>
</evidence>
<dbReference type="PANTHER" id="PTHR45826:SF2">
    <property type="entry name" value="AMINO ACID TRANSPORTER"/>
    <property type="match status" value="1"/>
</dbReference>
<dbReference type="AlphaFoldDB" id="L8GUZ6"/>
<keyword evidence="3" id="KW-1003">Cell membrane</keyword>
<feature type="transmembrane region" description="Helical" evidence="9">
    <location>
        <begin position="434"/>
        <end position="451"/>
    </location>
</feature>
<evidence type="ECO:0000256" key="6">
    <source>
        <dbReference type="ARBA" id="ARBA00023136"/>
    </source>
</evidence>
<comment type="similarity">
    <text evidence="7">Belongs to the amino acid-polyamine-organocation (APC) superfamily. Polyamine:cation symporter (PHS) (TC 2.A.3.12) family.</text>
</comment>
<proteinExistence type="inferred from homology"/>
<organism evidence="10 11">
    <name type="scientific">Acanthamoeba castellanii (strain ATCC 30010 / Neff)</name>
    <dbReference type="NCBI Taxonomy" id="1257118"/>
    <lineage>
        <taxon>Eukaryota</taxon>
        <taxon>Amoebozoa</taxon>
        <taxon>Discosea</taxon>
        <taxon>Longamoebia</taxon>
        <taxon>Centramoebida</taxon>
        <taxon>Acanthamoebidae</taxon>
        <taxon>Acanthamoeba</taxon>
    </lineage>
</organism>
<feature type="transmembrane region" description="Helical" evidence="9">
    <location>
        <begin position="495"/>
        <end position="512"/>
    </location>
</feature>
<reference evidence="10 11" key="1">
    <citation type="journal article" date="2013" name="Genome Biol.">
        <title>Genome of Acanthamoeba castellanii highlights extensive lateral gene transfer and early evolution of tyrosine kinase signaling.</title>
        <authorList>
            <person name="Clarke M."/>
            <person name="Lohan A.J."/>
            <person name="Liu B."/>
            <person name="Lagkouvardos I."/>
            <person name="Roy S."/>
            <person name="Zafar N."/>
            <person name="Bertelli C."/>
            <person name="Schilde C."/>
            <person name="Kianianmomeni A."/>
            <person name="Burglin T.R."/>
            <person name="Frech C."/>
            <person name="Turcotte B."/>
            <person name="Kopec K.O."/>
            <person name="Synnott J.M."/>
            <person name="Choo C."/>
            <person name="Paponov I."/>
            <person name="Finkler A."/>
            <person name="Soon Heng Tan C."/>
            <person name="Hutchins A.P."/>
            <person name="Weinmeier T."/>
            <person name="Rattei T."/>
            <person name="Chu J.S."/>
            <person name="Gimenez G."/>
            <person name="Irimia M."/>
            <person name="Rigden D.J."/>
            <person name="Fitzpatrick D.A."/>
            <person name="Lorenzo-Morales J."/>
            <person name="Bateman A."/>
            <person name="Chiu C.H."/>
            <person name="Tang P."/>
            <person name="Hegemann P."/>
            <person name="Fromm H."/>
            <person name="Raoult D."/>
            <person name="Greub G."/>
            <person name="Miranda-Saavedra D."/>
            <person name="Chen N."/>
            <person name="Nash P."/>
            <person name="Ginger M.L."/>
            <person name="Horn M."/>
            <person name="Schaap P."/>
            <person name="Caler L."/>
            <person name="Loftus B."/>
        </authorList>
    </citation>
    <scope>NUCLEOTIDE SEQUENCE [LARGE SCALE GENOMIC DNA]</scope>
    <source>
        <strain evidence="10 11">Neff</strain>
    </source>
</reference>
<evidence type="ECO:0000256" key="4">
    <source>
        <dbReference type="ARBA" id="ARBA00022692"/>
    </source>
</evidence>
<keyword evidence="5 9" id="KW-1133">Transmembrane helix</keyword>
<dbReference type="GeneID" id="14917128"/>
<evidence type="ECO:0000256" key="5">
    <source>
        <dbReference type="ARBA" id="ARBA00022989"/>
    </source>
</evidence>
<feature type="transmembrane region" description="Helical" evidence="9">
    <location>
        <begin position="307"/>
        <end position="328"/>
    </location>
</feature>
<dbReference type="OrthoDB" id="16230at2759"/>
<feature type="transmembrane region" description="Helical" evidence="9">
    <location>
        <begin position="471"/>
        <end position="489"/>
    </location>
</feature>
<feature type="transmembrane region" description="Helical" evidence="9">
    <location>
        <begin position="92"/>
        <end position="110"/>
    </location>
</feature>
<comment type="subcellular location">
    <subcellularLocation>
        <location evidence="1">Cell membrane</location>
        <topology evidence="1">Multi-pass membrane protein</topology>
    </subcellularLocation>
</comment>
<dbReference type="Pfam" id="PF13520">
    <property type="entry name" value="AA_permease_2"/>
    <property type="match status" value="1"/>
</dbReference>
<dbReference type="InterPro" id="IPR044566">
    <property type="entry name" value="RMV1-like"/>
</dbReference>
<dbReference type="OMA" id="WGFQEAW"/>
<feature type="transmembrane region" description="Helical" evidence="9">
    <location>
        <begin position="206"/>
        <end position="224"/>
    </location>
</feature>
<keyword evidence="6 9" id="KW-0472">Membrane</keyword>
<sequence length="538" mass="59546">MDNEPPQQMRSREPSHTLESSFVIEGDACDLEESGPVLGLQSDASLSSFHNDPACHDPHLGLESGKLADPTIVDHGDHHHHKKSAGKRNINAFQLAMLTYFFTCGGPFGIEPSVGAAGPVITLVALFLVPVLWSLPQALMSAELSLMVDENGGNIVWVQRAFGPFIGWINAFNYLVSAFASMALYPILVIAYLPQHWQDDLTDGEAFAIKFGFVFIIMLINMWGISWVTRLSLIFLFFILSPFLAEFIALPIMGGLQWDRLGDVPAFTDIQWSLFISTTLWSFGGYDSMGSVAGEVKDGRKTYITGISIGLPLNILNYFLPVLVGWVYTPDRSVWVSGYFTTLAYKMSSVLGYYMMAASVMSNFGTFNVTMASMARVLWAMARAPGDAQQLPSFVALSWRRAKTGTIRPIMGIVIVAIVVTMLSLLSYDILVQVTMFMRVVNLLLEYFALIRLKYTEPDTPRPFVVPGGKLGAYLIVLPTIALSGLLFAGGDWQLWTITGGANVIIVLTYFLKVAGQWLWRRYSPLAPNDEETKRIIN</sequence>
<dbReference type="Proteomes" id="UP000011083">
    <property type="component" value="Unassembled WGS sequence"/>
</dbReference>
<dbReference type="PANTHER" id="PTHR45826">
    <property type="entry name" value="POLYAMINE TRANSPORTER PUT1"/>
    <property type="match status" value="1"/>
</dbReference>
<feature type="transmembrane region" description="Helical" evidence="9">
    <location>
        <begin position="172"/>
        <end position="194"/>
    </location>
</feature>
<keyword evidence="2" id="KW-0813">Transport</keyword>
<dbReference type="VEuPathDB" id="AmoebaDB:ACA1_020830"/>
<accession>L8GUZ6</accession>
<keyword evidence="4 9" id="KW-0812">Transmembrane</keyword>
<feature type="transmembrane region" description="Helical" evidence="9">
    <location>
        <begin position="270"/>
        <end position="286"/>
    </location>
</feature>
<feature type="transmembrane region" description="Helical" evidence="9">
    <location>
        <begin position="116"/>
        <end position="135"/>
    </location>
</feature>
<keyword evidence="11" id="KW-1185">Reference proteome</keyword>
<feature type="transmembrane region" description="Helical" evidence="9">
    <location>
        <begin position="410"/>
        <end position="428"/>
    </location>
</feature>
<evidence type="ECO:0000313" key="10">
    <source>
        <dbReference type="EMBL" id="ELR16443.1"/>
    </source>
</evidence>
<evidence type="ECO:0000313" key="11">
    <source>
        <dbReference type="Proteomes" id="UP000011083"/>
    </source>
</evidence>
<dbReference type="GO" id="GO:0015203">
    <property type="term" value="F:polyamine transmembrane transporter activity"/>
    <property type="evidence" value="ECO:0007669"/>
    <property type="project" value="UniProtKB-ARBA"/>
</dbReference>
<feature type="region of interest" description="Disordered" evidence="8">
    <location>
        <begin position="66"/>
        <end position="85"/>
    </location>
</feature>
<gene>
    <name evidence="10" type="ORF">ACA1_020830</name>
</gene>